<proteinExistence type="predicted"/>
<gene>
    <name evidence="3" type="ORF">MICPUCDRAFT_58035</name>
</gene>
<dbReference type="OMA" id="MHLNERC"/>
<protein>
    <submittedName>
        <fullName evidence="3">Uncharacterized protein</fullName>
    </submittedName>
</protein>
<keyword evidence="2" id="KW-0472">Membrane</keyword>
<feature type="transmembrane region" description="Helical" evidence="2">
    <location>
        <begin position="173"/>
        <end position="201"/>
    </location>
</feature>
<accession>C1MTD9</accession>
<keyword evidence="2" id="KW-0812">Transmembrane</keyword>
<feature type="region of interest" description="Disordered" evidence="1">
    <location>
        <begin position="1"/>
        <end position="66"/>
    </location>
</feature>
<dbReference type="GeneID" id="9684287"/>
<keyword evidence="4" id="KW-1185">Reference proteome</keyword>
<evidence type="ECO:0000313" key="3">
    <source>
        <dbReference type="EMBL" id="EEH56926.1"/>
    </source>
</evidence>
<feature type="transmembrane region" description="Helical" evidence="2">
    <location>
        <begin position="126"/>
        <end position="152"/>
    </location>
</feature>
<feature type="compositionally biased region" description="Low complexity" evidence="1">
    <location>
        <begin position="18"/>
        <end position="33"/>
    </location>
</feature>
<evidence type="ECO:0000313" key="4">
    <source>
        <dbReference type="Proteomes" id="UP000001876"/>
    </source>
</evidence>
<reference evidence="3 4" key="1">
    <citation type="journal article" date="2009" name="Science">
        <title>Green evolution and dynamic adaptations revealed by genomes of the marine picoeukaryotes Micromonas.</title>
        <authorList>
            <person name="Worden A.Z."/>
            <person name="Lee J.H."/>
            <person name="Mock T."/>
            <person name="Rouze P."/>
            <person name="Simmons M.P."/>
            <person name="Aerts A.L."/>
            <person name="Allen A.E."/>
            <person name="Cuvelier M.L."/>
            <person name="Derelle E."/>
            <person name="Everett M.V."/>
            <person name="Foulon E."/>
            <person name="Grimwood J."/>
            <person name="Gundlach H."/>
            <person name="Henrissat B."/>
            <person name="Napoli C."/>
            <person name="McDonald S.M."/>
            <person name="Parker M.S."/>
            <person name="Rombauts S."/>
            <person name="Salamov A."/>
            <person name="Von Dassow P."/>
            <person name="Badger J.H."/>
            <person name="Coutinho P.M."/>
            <person name="Demir E."/>
            <person name="Dubchak I."/>
            <person name="Gentemann C."/>
            <person name="Eikrem W."/>
            <person name="Gready J.E."/>
            <person name="John U."/>
            <person name="Lanier W."/>
            <person name="Lindquist E.A."/>
            <person name="Lucas S."/>
            <person name="Mayer K.F."/>
            <person name="Moreau H."/>
            <person name="Not F."/>
            <person name="Otillar R."/>
            <person name="Panaud O."/>
            <person name="Pangilinan J."/>
            <person name="Paulsen I."/>
            <person name="Piegu B."/>
            <person name="Poliakov A."/>
            <person name="Robbens S."/>
            <person name="Schmutz J."/>
            <person name="Toulza E."/>
            <person name="Wyss T."/>
            <person name="Zelensky A."/>
            <person name="Zhou K."/>
            <person name="Armbrust E.V."/>
            <person name="Bhattacharya D."/>
            <person name="Goodenough U.W."/>
            <person name="Van de Peer Y."/>
            <person name="Grigoriev I.V."/>
        </authorList>
    </citation>
    <scope>NUCLEOTIDE SEQUENCE [LARGE SCALE GENOMIC DNA]</scope>
    <source>
        <strain evidence="3 4">CCMP1545</strain>
    </source>
</reference>
<dbReference type="RefSeq" id="XP_003058471.1">
    <property type="nucleotide sequence ID" value="XM_003058425.1"/>
</dbReference>
<dbReference type="AlphaFoldDB" id="C1MTD9"/>
<evidence type="ECO:0000256" key="1">
    <source>
        <dbReference type="SAM" id="MobiDB-lite"/>
    </source>
</evidence>
<dbReference type="OrthoDB" id="10643298at2759"/>
<dbReference type="Proteomes" id="UP000001876">
    <property type="component" value="Unassembled WGS sequence"/>
</dbReference>
<dbReference type="KEGG" id="mpp:MICPUCDRAFT_58035"/>
<feature type="transmembrane region" description="Helical" evidence="2">
    <location>
        <begin position="207"/>
        <end position="229"/>
    </location>
</feature>
<name>C1MTD9_MICPC</name>
<dbReference type="EMBL" id="GG663739">
    <property type="protein sequence ID" value="EEH56926.1"/>
    <property type="molecule type" value="Genomic_DNA"/>
</dbReference>
<keyword evidence="2" id="KW-1133">Transmembrane helix</keyword>
<organism evidence="4">
    <name type="scientific">Micromonas pusilla (strain CCMP1545)</name>
    <name type="common">Picoplanktonic green alga</name>
    <dbReference type="NCBI Taxonomy" id="564608"/>
    <lineage>
        <taxon>Eukaryota</taxon>
        <taxon>Viridiplantae</taxon>
        <taxon>Chlorophyta</taxon>
        <taxon>Mamiellophyceae</taxon>
        <taxon>Mamiellales</taxon>
        <taxon>Mamiellaceae</taxon>
        <taxon>Micromonas</taxon>
    </lineage>
</organism>
<evidence type="ECO:0000256" key="2">
    <source>
        <dbReference type="SAM" id="Phobius"/>
    </source>
</evidence>
<sequence length="249" mass="25691">MSASAQYERLNDPHDANDAAAAPSTPVASPSPALGGMPAGTPGARVASTPSIYPSHESHAAGGGASSSAAANVDGVPIATAIPMHPGTPVTAPAYYAHLMSSAAMESIPDVPDAVDAWNAQRTLMAAYFAFSVLMIINFPFLLFIGIVNGILGTVASSMHLFDCCRGRGGITGAVVTIKVLAAIVASVGFVIAFFLLLALFGAEKAAAGYIFFVTFVYVAHSTMSLVVMRKMQMVYDVLHPVRSGMVVL</sequence>